<name>A0A3B1AYD6_9ZZZZ</name>
<accession>A0A3B1AYD6</accession>
<protein>
    <recommendedName>
        <fullName evidence="2">Lipoprotein</fullName>
    </recommendedName>
</protein>
<reference evidence="1" key="1">
    <citation type="submission" date="2018-06" db="EMBL/GenBank/DDBJ databases">
        <authorList>
            <person name="Zhirakovskaya E."/>
        </authorList>
    </citation>
    <scope>NUCLEOTIDE SEQUENCE</scope>
</reference>
<dbReference type="AlphaFoldDB" id="A0A3B1AYD6"/>
<proteinExistence type="predicted"/>
<evidence type="ECO:0000313" key="1">
    <source>
        <dbReference type="EMBL" id="VAX06801.1"/>
    </source>
</evidence>
<gene>
    <name evidence="1" type="ORF">MNBD_GAMMA25-1448</name>
</gene>
<dbReference type="EMBL" id="UOFY01000010">
    <property type="protein sequence ID" value="VAX06801.1"/>
    <property type="molecule type" value="Genomic_DNA"/>
</dbReference>
<sequence>MFKIKNIVLLSLLFISGCSPHPVAGSWIASADNDLGFEKVVVHFEAELEVYSKSSSEPVLKCRWWATGKTQVELECMPTANTEVREKYQFNVMDDDAELVRQNKVVAYFKRDKE</sequence>
<organism evidence="1">
    <name type="scientific">hydrothermal vent metagenome</name>
    <dbReference type="NCBI Taxonomy" id="652676"/>
    <lineage>
        <taxon>unclassified sequences</taxon>
        <taxon>metagenomes</taxon>
        <taxon>ecological metagenomes</taxon>
    </lineage>
</organism>
<evidence type="ECO:0008006" key="2">
    <source>
        <dbReference type="Google" id="ProtNLM"/>
    </source>
</evidence>
<dbReference type="PROSITE" id="PS51257">
    <property type="entry name" value="PROKAR_LIPOPROTEIN"/>
    <property type="match status" value="1"/>
</dbReference>